<dbReference type="Proteomes" id="UP001499942">
    <property type="component" value="Unassembled WGS sequence"/>
</dbReference>
<keyword evidence="3" id="KW-1185">Reference proteome</keyword>
<feature type="region of interest" description="Disordered" evidence="1">
    <location>
        <begin position="14"/>
        <end position="45"/>
    </location>
</feature>
<comment type="caution">
    <text evidence="2">The sequence shown here is derived from an EMBL/GenBank/DDBJ whole genome shotgun (WGS) entry which is preliminary data.</text>
</comment>
<proteinExistence type="predicted"/>
<feature type="compositionally biased region" description="Basic residues" evidence="1">
    <location>
        <begin position="31"/>
        <end position="45"/>
    </location>
</feature>
<gene>
    <name evidence="2" type="ORF">GCM10010393_57800</name>
</gene>
<accession>A0ABN3N9U9</accession>
<sequence>MRSIRVLALYPAPPRIRPADAGPSPGEPGRGRLRGAVRGGGRGRVRGGCVAGAGV</sequence>
<protein>
    <submittedName>
        <fullName evidence="2">Uncharacterized protein</fullName>
    </submittedName>
</protein>
<evidence type="ECO:0000313" key="3">
    <source>
        <dbReference type="Proteomes" id="UP001499942"/>
    </source>
</evidence>
<evidence type="ECO:0000256" key="1">
    <source>
        <dbReference type="SAM" id="MobiDB-lite"/>
    </source>
</evidence>
<dbReference type="EMBL" id="BAAASR010000049">
    <property type="protein sequence ID" value="GAA2517361.1"/>
    <property type="molecule type" value="Genomic_DNA"/>
</dbReference>
<organism evidence="2 3">
    <name type="scientific">Streptomyces gobitricini</name>
    <dbReference type="NCBI Taxonomy" id="68211"/>
    <lineage>
        <taxon>Bacteria</taxon>
        <taxon>Bacillati</taxon>
        <taxon>Actinomycetota</taxon>
        <taxon>Actinomycetes</taxon>
        <taxon>Kitasatosporales</taxon>
        <taxon>Streptomycetaceae</taxon>
        <taxon>Streptomyces</taxon>
    </lineage>
</organism>
<reference evidence="2 3" key="1">
    <citation type="journal article" date="2019" name="Int. J. Syst. Evol. Microbiol.">
        <title>The Global Catalogue of Microorganisms (GCM) 10K type strain sequencing project: providing services to taxonomists for standard genome sequencing and annotation.</title>
        <authorList>
            <consortium name="The Broad Institute Genomics Platform"/>
            <consortium name="The Broad Institute Genome Sequencing Center for Infectious Disease"/>
            <person name="Wu L."/>
            <person name="Ma J."/>
        </authorList>
    </citation>
    <scope>NUCLEOTIDE SEQUENCE [LARGE SCALE GENOMIC DNA]</scope>
    <source>
        <strain evidence="2 3">JCM 5062</strain>
    </source>
</reference>
<evidence type="ECO:0000313" key="2">
    <source>
        <dbReference type="EMBL" id="GAA2517361.1"/>
    </source>
</evidence>
<name>A0ABN3N9U9_9ACTN</name>